<evidence type="ECO:0000259" key="4">
    <source>
        <dbReference type="PROSITE" id="PS50956"/>
    </source>
</evidence>
<reference evidence="5 6" key="1">
    <citation type="journal article" date="2018" name="J. Microbiol.">
        <title>Salicibibacter kimchii gen. nov., sp. nov., a moderately halophilic and alkalitolerant bacterium in the family Bacillaceae, isolated from kimchi.</title>
        <authorList>
            <person name="Jang J.Y."/>
            <person name="Oh Y.J."/>
            <person name="Lim S.K."/>
            <person name="Park H.K."/>
            <person name="Lee C."/>
            <person name="Kim J.Y."/>
            <person name="Lee M.A."/>
            <person name="Choi H.J."/>
        </authorList>
    </citation>
    <scope>NUCLEOTIDE SEQUENCE [LARGE SCALE GENOMIC DNA]</scope>
    <source>
        <strain evidence="5 6">NKC1-1</strain>
    </source>
</reference>
<dbReference type="InterPro" id="IPR019887">
    <property type="entry name" value="Tscrpt_reg_AsnC/Lrp_C"/>
</dbReference>
<dbReference type="InterPro" id="IPR019888">
    <property type="entry name" value="Tscrpt_reg_AsnC-like"/>
</dbReference>
<gene>
    <name evidence="5" type="ORF">DT065_17955</name>
</gene>
<dbReference type="PROSITE" id="PS50956">
    <property type="entry name" value="HTH_ASNC_2"/>
    <property type="match status" value="1"/>
</dbReference>
<dbReference type="GO" id="GO:0043200">
    <property type="term" value="P:response to amino acid"/>
    <property type="evidence" value="ECO:0007669"/>
    <property type="project" value="TreeGrafter"/>
</dbReference>
<dbReference type="GO" id="GO:0043565">
    <property type="term" value="F:sequence-specific DNA binding"/>
    <property type="evidence" value="ECO:0007669"/>
    <property type="project" value="InterPro"/>
</dbReference>
<proteinExistence type="predicted"/>
<dbReference type="SUPFAM" id="SSF54909">
    <property type="entry name" value="Dimeric alpha+beta barrel"/>
    <property type="match status" value="1"/>
</dbReference>
<dbReference type="GO" id="GO:0005829">
    <property type="term" value="C:cytosol"/>
    <property type="evidence" value="ECO:0007669"/>
    <property type="project" value="TreeGrafter"/>
</dbReference>
<dbReference type="OrthoDB" id="34294at2"/>
<sequence length="148" mass="17192">MEIDQIDVQILRLLTEHSRIQWRDLGEKIHMTGQAVGNRIKKLEDNGVIKVYSLVIDEMKLGFSFTAFIIVHMKTANHDAFIRFMKDRKEVVEAHRVSGEGCFHLKVKVKFQDQLNLFLDQLLDHGNYSLNLSIQEIKQHHPVTATLQ</sequence>
<organism evidence="5 6">
    <name type="scientific">Salicibibacter kimchii</name>
    <dbReference type="NCBI Taxonomy" id="2099786"/>
    <lineage>
        <taxon>Bacteria</taxon>
        <taxon>Bacillati</taxon>
        <taxon>Bacillota</taxon>
        <taxon>Bacilli</taxon>
        <taxon>Bacillales</taxon>
        <taxon>Bacillaceae</taxon>
        <taxon>Salicibibacter</taxon>
    </lineage>
</organism>
<evidence type="ECO:0000256" key="2">
    <source>
        <dbReference type="ARBA" id="ARBA00023125"/>
    </source>
</evidence>
<dbReference type="AlphaFoldDB" id="A0A345C387"/>
<dbReference type="Gene3D" id="1.10.10.10">
    <property type="entry name" value="Winged helix-like DNA-binding domain superfamily/Winged helix DNA-binding domain"/>
    <property type="match status" value="1"/>
</dbReference>
<dbReference type="InterPro" id="IPR011008">
    <property type="entry name" value="Dimeric_a/b-barrel"/>
</dbReference>
<dbReference type="SMART" id="SM00344">
    <property type="entry name" value="HTH_ASNC"/>
    <property type="match status" value="1"/>
</dbReference>
<keyword evidence="3" id="KW-0804">Transcription</keyword>
<dbReference type="InterPro" id="IPR036388">
    <property type="entry name" value="WH-like_DNA-bd_sf"/>
</dbReference>
<dbReference type="PRINTS" id="PR00033">
    <property type="entry name" value="HTHASNC"/>
</dbReference>
<evidence type="ECO:0000256" key="1">
    <source>
        <dbReference type="ARBA" id="ARBA00023015"/>
    </source>
</evidence>
<evidence type="ECO:0000313" key="6">
    <source>
        <dbReference type="Proteomes" id="UP000252100"/>
    </source>
</evidence>
<dbReference type="PANTHER" id="PTHR30154">
    <property type="entry name" value="LEUCINE-RESPONSIVE REGULATORY PROTEIN"/>
    <property type="match status" value="1"/>
</dbReference>
<keyword evidence="6" id="KW-1185">Reference proteome</keyword>
<dbReference type="KEGG" id="rue:DT065_17955"/>
<dbReference type="InterPro" id="IPR000485">
    <property type="entry name" value="AsnC-type_HTH_dom"/>
</dbReference>
<keyword evidence="2" id="KW-0238">DNA-binding</keyword>
<dbReference type="PANTHER" id="PTHR30154:SF55">
    <property type="entry name" value="HTH-TYPE TRANSCRIPTIONAL REGULATOR LRPB"/>
    <property type="match status" value="1"/>
</dbReference>
<dbReference type="Gene3D" id="3.30.70.920">
    <property type="match status" value="1"/>
</dbReference>
<name>A0A345C387_9BACI</name>
<dbReference type="Pfam" id="PF13404">
    <property type="entry name" value="HTH_AsnC-type"/>
    <property type="match status" value="1"/>
</dbReference>
<keyword evidence="1" id="KW-0805">Transcription regulation</keyword>
<dbReference type="Proteomes" id="UP000252100">
    <property type="component" value="Chromosome"/>
</dbReference>
<accession>A0A345C387</accession>
<evidence type="ECO:0000256" key="3">
    <source>
        <dbReference type="ARBA" id="ARBA00023163"/>
    </source>
</evidence>
<dbReference type="SUPFAM" id="SSF46785">
    <property type="entry name" value="Winged helix' DNA-binding domain"/>
    <property type="match status" value="1"/>
</dbReference>
<dbReference type="InterPro" id="IPR036390">
    <property type="entry name" value="WH_DNA-bd_sf"/>
</dbReference>
<evidence type="ECO:0000313" key="5">
    <source>
        <dbReference type="EMBL" id="AXF57668.1"/>
    </source>
</evidence>
<protein>
    <submittedName>
        <fullName evidence="5">Lrp/AsnC family transcriptional regulator</fullName>
    </submittedName>
</protein>
<dbReference type="EMBL" id="CP031092">
    <property type="protein sequence ID" value="AXF57668.1"/>
    <property type="molecule type" value="Genomic_DNA"/>
</dbReference>
<dbReference type="Pfam" id="PF01037">
    <property type="entry name" value="AsnC_trans_reg"/>
    <property type="match status" value="1"/>
</dbReference>
<dbReference type="RefSeq" id="WP_114375701.1">
    <property type="nucleotide sequence ID" value="NZ_CP031092.1"/>
</dbReference>
<feature type="domain" description="HTH asnC-type" evidence="4">
    <location>
        <begin position="3"/>
        <end position="64"/>
    </location>
</feature>